<dbReference type="InterPro" id="IPR007492">
    <property type="entry name" value="LytTR_DNA-bd_dom"/>
</dbReference>
<dbReference type="RefSeq" id="WP_100440747.1">
    <property type="nucleotide sequence ID" value="NZ_CBCPIZ010000013.1"/>
</dbReference>
<dbReference type="SUPFAM" id="SSF52172">
    <property type="entry name" value="CheY-like"/>
    <property type="match status" value="1"/>
</dbReference>
<dbReference type="PROSITE" id="PS50930">
    <property type="entry name" value="HTH_LYTTR"/>
    <property type="match status" value="1"/>
</dbReference>
<protein>
    <submittedName>
        <fullName evidence="5">DNA-binding response regulator</fullName>
    </submittedName>
</protein>
<dbReference type="AlphaFoldDB" id="A0A2J0UBS6"/>
<dbReference type="EMBL" id="NEQV01000003">
    <property type="protein sequence ID" value="PJL28877.1"/>
    <property type="molecule type" value="Genomic_DNA"/>
</dbReference>
<dbReference type="SMART" id="SM00850">
    <property type="entry name" value="LytTR"/>
    <property type="match status" value="1"/>
</dbReference>
<dbReference type="Gene3D" id="3.40.50.2300">
    <property type="match status" value="1"/>
</dbReference>
<dbReference type="PANTHER" id="PTHR37299:SF1">
    <property type="entry name" value="STAGE 0 SPORULATION PROTEIN A HOMOLOG"/>
    <property type="match status" value="1"/>
</dbReference>
<evidence type="ECO:0000313" key="6">
    <source>
        <dbReference type="Proteomes" id="UP000230167"/>
    </source>
</evidence>
<comment type="caution">
    <text evidence="5">The sequence shown here is derived from an EMBL/GenBank/DDBJ whole genome shotgun (WGS) entry which is preliminary data.</text>
</comment>
<name>A0A2J0UBS6_STEMA</name>
<dbReference type="InterPro" id="IPR011006">
    <property type="entry name" value="CheY-like_superfamily"/>
</dbReference>
<dbReference type="GO" id="GO:0003677">
    <property type="term" value="F:DNA binding"/>
    <property type="evidence" value="ECO:0007669"/>
    <property type="project" value="UniProtKB-KW"/>
</dbReference>
<reference evidence="5 6" key="1">
    <citation type="journal article" date="2017" name="Front. Microbiol.">
        <title>Double-Face Meets the Bacterial World: The Opportunistic Pathogen Stenotrophomonas maltophilia.</title>
        <authorList>
            <person name="Lira F."/>
            <person name="Berg G."/>
            <person name="Martinez J.L."/>
        </authorList>
    </citation>
    <scope>NUCLEOTIDE SEQUENCE [LARGE SCALE GENOMIC DNA]</scope>
    <source>
        <strain evidence="5 6">EA1</strain>
    </source>
</reference>
<evidence type="ECO:0000313" key="5">
    <source>
        <dbReference type="EMBL" id="PJL28877.1"/>
    </source>
</evidence>
<dbReference type="Pfam" id="PF00072">
    <property type="entry name" value="Response_reg"/>
    <property type="match status" value="1"/>
</dbReference>
<evidence type="ECO:0000259" key="3">
    <source>
        <dbReference type="PROSITE" id="PS50110"/>
    </source>
</evidence>
<gene>
    <name evidence="5" type="ORF">B9Y64_11100</name>
</gene>
<dbReference type="SMART" id="SM00448">
    <property type="entry name" value="REC"/>
    <property type="match status" value="1"/>
</dbReference>
<dbReference type="Proteomes" id="UP000230167">
    <property type="component" value="Unassembled WGS sequence"/>
</dbReference>
<dbReference type="Gene3D" id="2.40.50.1020">
    <property type="entry name" value="LytTr DNA-binding domain"/>
    <property type="match status" value="1"/>
</dbReference>
<accession>A0A2J0UBS6</accession>
<keyword evidence="5" id="KW-0238">DNA-binding</keyword>
<keyword evidence="2" id="KW-0597">Phosphoprotein</keyword>
<keyword evidence="1" id="KW-0902">Two-component regulatory system</keyword>
<feature type="modified residue" description="4-aspartylphosphate" evidence="2">
    <location>
        <position position="57"/>
    </location>
</feature>
<dbReference type="Pfam" id="PF04397">
    <property type="entry name" value="LytTR"/>
    <property type="match status" value="1"/>
</dbReference>
<evidence type="ECO:0000256" key="2">
    <source>
        <dbReference type="PROSITE-ProRule" id="PRU00169"/>
    </source>
</evidence>
<dbReference type="OrthoDB" id="236568at2"/>
<dbReference type="InterPro" id="IPR046947">
    <property type="entry name" value="LytR-like"/>
</dbReference>
<sequence>MTRPLSVLLVDDVALARHRLRALLARIPQVRVDAEAASLDQARQMLLGRRFDLLLLDLLLPDGRGWELPAQQPSLAAHTVFVTALPQHALHAFELGVADYLLKPVAMPRLQEAITRARRLAGLGDDGESDAQALPVPAAGGTQYVPLAQIDYIDMAGHYACVHVGQRLHLLREPIARLAERLAPAGLLRVHRSVLVNPLRVQSIVERHNGDALLELAGGVQVPVSRSYRSALAAALEARLKHG</sequence>
<dbReference type="PANTHER" id="PTHR37299">
    <property type="entry name" value="TRANSCRIPTIONAL REGULATOR-RELATED"/>
    <property type="match status" value="1"/>
</dbReference>
<dbReference type="PROSITE" id="PS50110">
    <property type="entry name" value="RESPONSE_REGULATORY"/>
    <property type="match status" value="1"/>
</dbReference>
<organism evidence="5 6">
    <name type="scientific">Stenotrophomonas maltophilia</name>
    <name type="common">Pseudomonas maltophilia</name>
    <name type="synonym">Xanthomonas maltophilia</name>
    <dbReference type="NCBI Taxonomy" id="40324"/>
    <lineage>
        <taxon>Bacteria</taxon>
        <taxon>Pseudomonadati</taxon>
        <taxon>Pseudomonadota</taxon>
        <taxon>Gammaproteobacteria</taxon>
        <taxon>Lysobacterales</taxon>
        <taxon>Lysobacteraceae</taxon>
        <taxon>Stenotrophomonas</taxon>
        <taxon>Stenotrophomonas maltophilia group</taxon>
    </lineage>
</organism>
<feature type="domain" description="HTH LytTR-type" evidence="4">
    <location>
        <begin position="134"/>
        <end position="238"/>
    </location>
</feature>
<evidence type="ECO:0000259" key="4">
    <source>
        <dbReference type="PROSITE" id="PS50930"/>
    </source>
</evidence>
<proteinExistence type="predicted"/>
<evidence type="ECO:0000256" key="1">
    <source>
        <dbReference type="ARBA" id="ARBA00023012"/>
    </source>
</evidence>
<dbReference type="GO" id="GO:0000156">
    <property type="term" value="F:phosphorelay response regulator activity"/>
    <property type="evidence" value="ECO:0007669"/>
    <property type="project" value="InterPro"/>
</dbReference>
<feature type="domain" description="Response regulatory" evidence="3">
    <location>
        <begin position="6"/>
        <end position="118"/>
    </location>
</feature>
<dbReference type="InterPro" id="IPR001789">
    <property type="entry name" value="Sig_transdc_resp-reg_receiver"/>
</dbReference>